<name>A0A031K4U0_9SPHN</name>
<proteinExistence type="predicted"/>
<organism evidence="1 2">
    <name type="scientific">Novosphingobium resinovorum</name>
    <dbReference type="NCBI Taxonomy" id="158500"/>
    <lineage>
        <taxon>Bacteria</taxon>
        <taxon>Pseudomonadati</taxon>
        <taxon>Pseudomonadota</taxon>
        <taxon>Alphaproteobacteria</taxon>
        <taxon>Sphingomonadales</taxon>
        <taxon>Sphingomonadaceae</taxon>
        <taxon>Novosphingobium</taxon>
    </lineage>
</organism>
<dbReference type="Proteomes" id="UP000024329">
    <property type="component" value="Unassembled WGS sequence"/>
</dbReference>
<reference evidence="1 2" key="1">
    <citation type="submission" date="2014-03" db="EMBL/GenBank/DDBJ databases">
        <title>Whole genome sequence of Novosphingobium resinovorum KF1.</title>
        <authorList>
            <person name="Gan H.M."/>
            <person name="Gan H.Y."/>
            <person name="Chew T.H."/>
            <person name="Savka M.A."/>
        </authorList>
    </citation>
    <scope>NUCLEOTIDE SEQUENCE [LARGE SCALE GENOMIC DNA]</scope>
    <source>
        <strain evidence="1 2">KF1</strain>
    </source>
</reference>
<sequence length="118" mass="12291">MREKAQLAGGAAPLALDTGAGKARLGHGARDERLADADDLVGDGFEEDSAGFRVQFGEGDRGLVGQRTGALDFRQACGGEARFQRRAGRGVDGGIACLRLRFFAADEDGAGDHVDVLS</sequence>
<dbReference type="AlphaFoldDB" id="A0A031K4U0"/>
<comment type="caution">
    <text evidence="1">The sequence shown here is derived from an EMBL/GenBank/DDBJ whole genome shotgun (WGS) entry which is preliminary data.</text>
</comment>
<evidence type="ECO:0000313" key="2">
    <source>
        <dbReference type="Proteomes" id="UP000024329"/>
    </source>
</evidence>
<evidence type="ECO:0000313" key="1">
    <source>
        <dbReference type="EMBL" id="EZP84250.1"/>
    </source>
</evidence>
<accession>A0A031K4U0</accession>
<dbReference type="EMBL" id="JFYZ01000001">
    <property type="protein sequence ID" value="EZP84250.1"/>
    <property type="molecule type" value="Genomic_DNA"/>
</dbReference>
<protein>
    <submittedName>
        <fullName evidence="1">Uncharacterized protein</fullName>
    </submittedName>
</protein>
<gene>
    <name evidence="1" type="ORF">BV97_00001</name>
</gene>